<dbReference type="PROSITE" id="PS50216">
    <property type="entry name" value="DHHC"/>
    <property type="match status" value="1"/>
</dbReference>
<protein>
    <recommendedName>
        <fullName evidence="10">Palmitoyltransferase</fullName>
        <ecNumber evidence="10">2.3.1.225</ecNumber>
    </recommendedName>
</protein>
<dbReference type="RefSeq" id="XP_033391909.1">
    <property type="nucleotide sequence ID" value="XM_033543661.1"/>
</dbReference>
<evidence type="ECO:0000256" key="5">
    <source>
        <dbReference type="ARBA" id="ARBA00023136"/>
    </source>
</evidence>
<keyword evidence="5 10" id="KW-0472">Membrane</keyword>
<evidence type="ECO:0000256" key="7">
    <source>
        <dbReference type="ARBA" id="ARBA00023288"/>
    </source>
</evidence>
<feature type="transmembrane region" description="Helical" evidence="10">
    <location>
        <begin position="6"/>
        <end position="32"/>
    </location>
</feature>
<dbReference type="GO" id="GO:0019706">
    <property type="term" value="F:protein-cysteine S-palmitoyltransferase activity"/>
    <property type="evidence" value="ECO:0007669"/>
    <property type="project" value="UniProtKB-EC"/>
</dbReference>
<dbReference type="Pfam" id="PF01529">
    <property type="entry name" value="DHHC"/>
    <property type="match status" value="1"/>
</dbReference>
<evidence type="ECO:0000256" key="1">
    <source>
        <dbReference type="ARBA" id="ARBA00004141"/>
    </source>
</evidence>
<feature type="transmembrane region" description="Helical" evidence="10">
    <location>
        <begin position="53"/>
        <end position="79"/>
    </location>
</feature>
<sequence length="259" mass="30038">MTSRFVAAATWLGYCFPPLLPLAQLILPIYFISYRWGWARSLWTCGDYGVAPFAVGSCSPVLGWVLLLVPTILGVLRVYPWYWTVVMGGIWARRLRLEEFPGGRWCRFCRTYRHPRTTHCPVLDRCLPLYDHYCHFFPGPVYGDSQKSYLLAIAALPFHCLFCLGVALWMAIDKRMRETKTISYAVVMAVSMPCLIYDIYMIVVMWGDVVFCNFRAWEDKGVFYISEQGQLERVPYEPSSEHPYNMGWRENLRLNLGPV</sequence>
<dbReference type="GO" id="GO:0005783">
    <property type="term" value="C:endoplasmic reticulum"/>
    <property type="evidence" value="ECO:0007669"/>
    <property type="project" value="TreeGrafter"/>
</dbReference>
<evidence type="ECO:0000313" key="13">
    <source>
        <dbReference type="Proteomes" id="UP000799438"/>
    </source>
</evidence>
<keyword evidence="7" id="KW-0449">Lipoprotein</keyword>
<feature type="transmembrane region" description="Helical" evidence="10">
    <location>
        <begin position="149"/>
        <end position="172"/>
    </location>
</feature>
<dbReference type="GO" id="GO:0005794">
    <property type="term" value="C:Golgi apparatus"/>
    <property type="evidence" value="ECO:0007669"/>
    <property type="project" value="TreeGrafter"/>
</dbReference>
<comment type="similarity">
    <text evidence="10">Belongs to the DHHC palmitoyltransferase family.</text>
</comment>
<proteinExistence type="inferred from homology"/>
<evidence type="ECO:0000256" key="2">
    <source>
        <dbReference type="ARBA" id="ARBA00022679"/>
    </source>
</evidence>
<evidence type="ECO:0000256" key="8">
    <source>
        <dbReference type="ARBA" id="ARBA00023315"/>
    </source>
</evidence>
<keyword evidence="2 10" id="KW-0808">Transferase</keyword>
<dbReference type="EMBL" id="ML995530">
    <property type="protein sequence ID" value="KAF2136191.1"/>
    <property type="molecule type" value="Genomic_DNA"/>
</dbReference>
<dbReference type="AlphaFoldDB" id="A0A6A6B0F3"/>
<dbReference type="GO" id="GO:0006612">
    <property type="term" value="P:protein targeting to membrane"/>
    <property type="evidence" value="ECO:0007669"/>
    <property type="project" value="TreeGrafter"/>
</dbReference>
<evidence type="ECO:0000256" key="10">
    <source>
        <dbReference type="RuleBase" id="RU079119"/>
    </source>
</evidence>
<keyword evidence="13" id="KW-1185">Reference proteome</keyword>
<keyword evidence="6" id="KW-0564">Palmitate</keyword>
<evidence type="ECO:0000256" key="3">
    <source>
        <dbReference type="ARBA" id="ARBA00022692"/>
    </source>
</evidence>
<comment type="subcellular location">
    <subcellularLocation>
        <location evidence="1">Membrane</location>
        <topology evidence="1">Multi-pass membrane protein</topology>
    </subcellularLocation>
</comment>
<keyword evidence="3 10" id="KW-0812">Transmembrane</keyword>
<organism evidence="12 13">
    <name type="scientific">Aplosporella prunicola CBS 121167</name>
    <dbReference type="NCBI Taxonomy" id="1176127"/>
    <lineage>
        <taxon>Eukaryota</taxon>
        <taxon>Fungi</taxon>
        <taxon>Dikarya</taxon>
        <taxon>Ascomycota</taxon>
        <taxon>Pezizomycotina</taxon>
        <taxon>Dothideomycetes</taxon>
        <taxon>Dothideomycetes incertae sedis</taxon>
        <taxon>Botryosphaeriales</taxon>
        <taxon>Aplosporellaceae</taxon>
        <taxon>Aplosporella</taxon>
    </lineage>
</organism>
<dbReference type="EC" id="2.3.1.225" evidence="10"/>
<evidence type="ECO:0000259" key="11">
    <source>
        <dbReference type="Pfam" id="PF01529"/>
    </source>
</evidence>
<dbReference type="GeneID" id="54301158"/>
<evidence type="ECO:0000256" key="6">
    <source>
        <dbReference type="ARBA" id="ARBA00023139"/>
    </source>
</evidence>
<dbReference type="GO" id="GO:0016020">
    <property type="term" value="C:membrane"/>
    <property type="evidence" value="ECO:0007669"/>
    <property type="project" value="UniProtKB-SubCell"/>
</dbReference>
<comment type="catalytic activity">
    <reaction evidence="9 10">
        <text>L-cysteinyl-[protein] + hexadecanoyl-CoA = S-hexadecanoyl-L-cysteinyl-[protein] + CoA</text>
        <dbReference type="Rhea" id="RHEA:36683"/>
        <dbReference type="Rhea" id="RHEA-COMP:10131"/>
        <dbReference type="Rhea" id="RHEA-COMP:11032"/>
        <dbReference type="ChEBI" id="CHEBI:29950"/>
        <dbReference type="ChEBI" id="CHEBI:57287"/>
        <dbReference type="ChEBI" id="CHEBI:57379"/>
        <dbReference type="ChEBI" id="CHEBI:74151"/>
        <dbReference type="EC" id="2.3.1.225"/>
    </reaction>
</comment>
<name>A0A6A6B0F3_9PEZI</name>
<accession>A0A6A6B0F3</accession>
<evidence type="ECO:0000256" key="4">
    <source>
        <dbReference type="ARBA" id="ARBA00022989"/>
    </source>
</evidence>
<keyword evidence="4 10" id="KW-1133">Transmembrane helix</keyword>
<evidence type="ECO:0000313" key="12">
    <source>
        <dbReference type="EMBL" id="KAF2136191.1"/>
    </source>
</evidence>
<comment type="domain">
    <text evidence="10">The DHHC domain is required for palmitoyltransferase activity.</text>
</comment>
<dbReference type="Proteomes" id="UP000799438">
    <property type="component" value="Unassembled WGS sequence"/>
</dbReference>
<evidence type="ECO:0000256" key="9">
    <source>
        <dbReference type="ARBA" id="ARBA00048048"/>
    </source>
</evidence>
<dbReference type="InterPro" id="IPR001594">
    <property type="entry name" value="Palmitoyltrfase_DHHC"/>
</dbReference>
<dbReference type="OrthoDB" id="3777395at2759"/>
<feature type="domain" description="Palmitoyltransferase DHHC" evidence="11">
    <location>
        <begin position="102"/>
        <end position="207"/>
    </location>
</feature>
<dbReference type="InterPro" id="IPR039859">
    <property type="entry name" value="PFA4/ZDH16/20/ERF2-like"/>
</dbReference>
<keyword evidence="8 10" id="KW-0012">Acyltransferase</keyword>
<dbReference type="PANTHER" id="PTHR22883">
    <property type="entry name" value="ZINC FINGER DHHC DOMAIN CONTAINING PROTEIN"/>
    <property type="match status" value="1"/>
</dbReference>
<feature type="transmembrane region" description="Helical" evidence="10">
    <location>
        <begin position="184"/>
        <end position="206"/>
    </location>
</feature>
<gene>
    <name evidence="12" type="ORF">K452DRAFT_313397</name>
</gene>
<reference evidence="12" key="1">
    <citation type="journal article" date="2020" name="Stud. Mycol.">
        <title>101 Dothideomycetes genomes: a test case for predicting lifestyles and emergence of pathogens.</title>
        <authorList>
            <person name="Haridas S."/>
            <person name="Albert R."/>
            <person name="Binder M."/>
            <person name="Bloem J."/>
            <person name="Labutti K."/>
            <person name="Salamov A."/>
            <person name="Andreopoulos B."/>
            <person name="Baker S."/>
            <person name="Barry K."/>
            <person name="Bills G."/>
            <person name="Bluhm B."/>
            <person name="Cannon C."/>
            <person name="Castanera R."/>
            <person name="Culley D."/>
            <person name="Daum C."/>
            <person name="Ezra D."/>
            <person name="Gonzalez J."/>
            <person name="Henrissat B."/>
            <person name="Kuo A."/>
            <person name="Liang C."/>
            <person name="Lipzen A."/>
            <person name="Lutzoni F."/>
            <person name="Magnuson J."/>
            <person name="Mondo S."/>
            <person name="Nolan M."/>
            <person name="Ohm R."/>
            <person name="Pangilinan J."/>
            <person name="Park H.-J."/>
            <person name="Ramirez L."/>
            <person name="Alfaro M."/>
            <person name="Sun H."/>
            <person name="Tritt A."/>
            <person name="Yoshinaga Y."/>
            <person name="Zwiers L.-H."/>
            <person name="Turgeon B."/>
            <person name="Goodwin S."/>
            <person name="Spatafora J."/>
            <person name="Crous P."/>
            <person name="Grigoriev I."/>
        </authorList>
    </citation>
    <scope>NUCLEOTIDE SEQUENCE</scope>
    <source>
        <strain evidence="12">CBS 121167</strain>
    </source>
</reference>